<reference evidence="3 4" key="1">
    <citation type="submission" date="2023-01" db="EMBL/GenBank/DDBJ databases">
        <authorList>
            <person name="Whitehead M."/>
        </authorList>
    </citation>
    <scope>NUCLEOTIDE SEQUENCE [LARGE SCALE GENOMIC DNA]</scope>
</reference>
<evidence type="ECO:0000313" key="4">
    <source>
        <dbReference type="Proteomes" id="UP001160148"/>
    </source>
</evidence>
<protein>
    <submittedName>
        <fullName evidence="3">Uncharacterized protein</fullName>
    </submittedName>
</protein>
<sequence>MTNETTASCRDPAAGDPKSEPDESSYMLRDKRPSTLMNHDQPHQHSRQERQHRTFDDSWAWYVVGGCAFANFLLPGMLRSFGPDVLNGFVEVHELEFSNRSVVGCRWIPATFNLTFFIAGKCQK</sequence>
<proteinExistence type="predicted"/>
<evidence type="ECO:0000313" key="3">
    <source>
        <dbReference type="EMBL" id="CAI6368130.1"/>
    </source>
</evidence>
<feature type="region of interest" description="Disordered" evidence="1">
    <location>
        <begin position="1"/>
        <end position="52"/>
    </location>
</feature>
<comment type="caution">
    <text evidence="3">The sequence shown here is derived from an EMBL/GenBank/DDBJ whole genome shotgun (WGS) entry which is preliminary data.</text>
</comment>
<dbReference type="Proteomes" id="UP001160148">
    <property type="component" value="Unassembled WGS sequence"/>
</dbReference>
<keyword evidence="2" id="KW-1133">Transmembrane helix</keyword>
<evidence type="ECO:0000256" key="1">
    <source>
        <dbReference type="SAM" id="MobiDB-lite"/>
    </source>
</evidence>
<keyword evidence="2" id="KW-0812">Transmembrane</keyword>
<accession>A0AAV0XIB4</accession>
<evidence type="ECO:0000256" key="2">
    <source>
        <dbReference type="SAM" id="Phobius"/>
    </source>
</evidence>
<feature type="compositionally biased region" description="Basic and acidic residues" evidence="1">
    <location>
        <begin position="40"/>
        <end position="52"/>
    </location>
</feature>
<keyword evidence="2" id="KW-0472">Membrane</keyword>
<keyword evidence="4" id="KW-1185">Reference proteome</keyword>
<organism evidence="3 4">
    <name type="scientific">Macrosiphum euphorbiae</name>
    <name type="common">potato aphid</name>
    <dbReference type="NCBI Taxonomy" id="13131"/>
    <lineage>
        <taxon>Eukaryota</taxon>
        <taxon>Metazoa</taxon>
        <taxon>Ecdysozoa</taxon>
        <taxon>Arthropoda</taxon>
        <taxon>Hexapoda</taxon>
        <taxon>Insecta</taxon>
        <taxon>Pterygota</taxon>
        <taxon>Neoptera</taxon>
        <taxon>Paraneoptera</taxon>
        <taxon>Hemiptera</taxon>
        <taxon>Sternorrhyncha</taxon>
        <taxon>Aphidomorpha</taxon>
        <taxon>Aphidoidea</taxon>
        <taxon>Aphididae</taxon>
        <taxon>Macrosiphini</taxon>
        <taxon>Macrosiphum</taxon>
    </lineage>
</organism>
<dbReference type="AlphaFoldDB" id="A0AAV0XIB4"/>
<feature type="transmembrane region" description="Helical" evidence="2">
    <location>
        <begin position="59"/>
        <end position="78"/>
    </location>
</feature>
<name>A0AAV0XIB4_9HEMI</name>
<dbReference type="EMBL" id="CARXXK010000005">
    <property type="protein sequence ID" value="CAI6368130.1"/>
    <property type="molecule type" value="Genomic_DNA"/>
</dbReference>
<gene>
    <name evidence="3" type="ORF">MEUPH1_LOCUS22525</name>
</gene>